<protein>
    <recommendedName>
        <fullName evidence="3">Endonuclease/exonuclease/phosphatase domain-containing protein</fullName>
    </recommendedName>
</protein>
<reference evidence="1 2" key="1">
    <citation type="submission" date="2015-07" db="EMBL/GenBank/DDBJ databases">
        <title>The genome of Melipona quadrifasciata.</title>
        <authorList>
            <person name="Pan H."/>
            <person name="Kapheim K."/>
        </authorList>
    </citation>
    <scope>NUCLEOTIDE SEQUENCE [LARGE SCALE GENOMIC DNA]</scope>
    <source>
        <strain evidence="1">0111107301</strain>
        <tissue evidence="1">Whole body</tissue>
    </source>
</reference>
<proteinExistence type="predicted"/>
<evidence type="ECO:0000313" key="2">
    <source>
        <dbReference type="Proteomes" id="UP000053105"/>
    </source>
</evidence>
<organism evidence="1 2">
    <name type="scientific">Melipona quadrifasciata</name>
    <dbReference type="NCBI Taxonomy" id="166423"/>
    <lineage>
        <taxon>Eukaryota</taxon>
        <taxon>Metazoa</taxon>
        <taxon>Ecdysozoa</taxon>
        <taxon>Arthropoda</taxon>
        <taxon>Hexapoda</taxon>
        <taxon>Insecta</taxon>
        <taxon>Pterygota</taxon>
        <taxon>Neoptera</taxon>
        <taxon>Endopterygota</taxon>
        <taxon>Hymenoptera</taxon>
        <taxon>Apocrita</taxon>
        <taxon>Aculeata</taxon>
        <taxon>Apoidea</taxon>
        <taxon>Anthophila</taxon>
        <taxon>Apidae</taxon>
        <taxon>Melipona</taxon>
    </lineage>
</organism>
<gene>
    <name evidence="1" type="ORF">WN51_00393</name>
</gene>
<dbReference type="Gene3D" id="3.60.10.10">
    <property type="entry name" value="Endonuclease/exonuclease/phosphatase"/>
    <property type="match status" value="1"/>
</dbReference>
<dbReference type="InterPro" id="IPR036691">
    <property type="entry name" value="Endo/exonu/phosph_ase_sf"/>
</dbReference>
<dbReference type="Proteomes" id="UP000053105">
    <property type="component" value="Unassembled WGS sequence"/>
</dbReference>
<dbReference type="SUPFAM" id="SSF56219">
    <property type="entry name" value="DNase I-like"/>
    <property type="match status" value="1"/>
</dbReference>
<keyword evidence="2" id="KW-1185">Reference proteome</keyword>
<dbReference type="OrthoDB" id="7616539at2759"/>
<sequence>MGKIQEITDFIRDFNLLQETWIEEKDLQRTMRKLDERFRWTAKPVIRSKTKGRAAGGQLLGIKKNLNWGPVEEWEFGLVVRGRVAGEQVTLITVYNNVGVGKLKSSLEELIEGIERRGDKILIVGDWNARIGEKQGRTDKHEDDKWHRNSEYKVLNWEGRRLLGMCQEIWDRLF</sequence>
<accession>A0A0M9A204</accession>
<evidence type="ECO:0008006" key="3">
    <source>
        <dbReference type="Google" id="ProtNLM"/>
    </source>
</evidence>
<evidence type="ECO:0000313" key="1">
    <source>
        <dbReference type="EMBL" id="KOX74786.1"/>
    </source>
</evidence>
<dbReference type="EMBL" id="KQ435781">
    <property type="protein sequence ID" value="KOX74786.1"/>
    <property type="molecule type" value="Genomic_DNA"/>
</dbReference>
<name>A0A0M9A204_9HYME</name>
<dbReference type="AlphaFoldDB" id="A0A0M9A204"/>